<dbReference type="eggNOG" id="ENOG502RZJ0">
    <property type="taxonomic scope" value="Eukaryota"/>
</dbReference>
<dbReference type="SUPFAM" id="SSF54236">
    <property type="entry name" value="Ubiquitin-like"/>
    <property type="match status" value="1"/>
</dbReference>
<feature type="region of interest" description="Disordered" evidence="1">
    <location>
        <begin position="141"/>
        <end position="197"/>
    </location>
</feature>
<sequence length="241" mass="23663">MIRYFIPADGDDPSHPNVFQLPSGLVGSGSVRCGDVERHFPLPGRYHFRFKKKFRDAFVWVDIADPGAAVPSCDGVFTAKITRLSDGRGGGGVPPGRGEAMPPPPAGVRRDVGGGGVGSGSGGGGFGGDDLLNMGHGIAPGGAPGPGLMGGGSQPDDLLGMFDSSPSQGVPPQQTASVPSAAGAARPMPRSPPMHPAPMSQMGAAGVAVGGGGGGAGGGFGVGASGMGGHAPSHGRNDHTD</sequence>
<evidence type="ECO:0000313" key="3">
    <source>
        <dbReference type="EMBL" id="CBN75002.1"/>
    </source>
</evidence>
<protein>
    <recommendedName>
        <fullName evidence="2">DIX domain-containing protein</fullName>
    </recommendedName>
</protein>
<dbReference type="AlphaFoldDB" id="D8LR97"/>
<dbReference type="InterPro" id="IPR029071">
    <property type="entry name" value="Ubiquitin-like_domsf"/>
</dbReference>
<gene>
    <name evidence="3" type="ORF">Esi_0064_0044</name>
</gene>
<dbReference type="PANTHER" id="PTHR42509:SF1">
    <property type="entry name" value="DIX DOMAIN-CONTAINING PROTEIN"/>
    <property type="match status" value="1"/>
</dbReference>
<dbReference type="Proteomes" id="UP000002630">
    <property type="component" value="Linkage Group LG16"/>
</dbReference>
<name>D8LR97_ECTSI</name>
<dbReference type="EMBL" id="FN648863">
    <property type="protein sequence ID" value="CBN75002.1"/>
    <property type="molecule type" value="Genomic_DNA"/>
</dbReference>
<proteinExistence type="predicted"/>
<dbReference type="OrthoDB" id="10007451at2759"/>
<dbReference type="InParanoid" id="D8LR97"/>
<feature type="compositionally biased region" description="Polar residues" evidence="1">
    <location>
        <begin position="164"/>
        <end position="178"/>
    </location>
</feature>
<organism evidence="3 4">
    <name type="scientific">Ectocarpus siliculosus</name>
    <name type="common">Brown alga</name>
    <name type="synonym">Conferva siliculosa</name>
    <dbReference type="NCBI Taxonomy" id="2880"/>
    <lineage>
        <taxon>Eukaryota</taxon>
        <taxon>Sar</taxon>
        <taxon>Stramenopiles</taxon>
        <taxon>Ochrophyta</taxon>
        <taxon>PX clade</taxon>
        <taxon>Phaeophyceae</taxon>
        <taxon>Ectocarpales</taxon>
        <taxon>Ectocarpaceae</taxon>
        <taxon>Ectocarpus</taxon>
    </lineage>
</organism>
<keyword evidence="4" id="KW-1185">Reference proteome</keyword>
<feature type="compositionally biased region" description="Gly residues" evidence="1">
    <location>
        <begin position="141"/>
        <end position="153"/>
    </location>
</feature>
<feature type="compositionally biased region" description="Low complexity" evidence="1">
    <location>
        <begin position="179"/>
        <end position="188"/>
    </location>
</feature>
<feature type="domain" description="DIX" evidence="2">
    <location>
        <begin position="30"/>
        <end position="81"/>
    </location>
</feature>
<dbReference type="EMBL" id="FN649741">
    <property type="protein sequence ID" value="CBN75002.1"/>
    <property type="molecule type" value="Genomic_DNA"/>
</dbReference>
<accession>D8LR97</accession>
<reference evidence="3 4" key="1">
    <citation type="journal article" date="2010" name="Nature">
        <title>The Ectocarpus genome and the independent evolution of multicellularity in brown algae.</title>
        <authorList>
            <person name="Cock J.M."/>
            <person name="Sterck L."/>
            <person name="Rouze P."/>
            <person name="Scornet D."/>
            <person name="Allen A.E."/>
            <person name="Amoutzias G."/>
            <person name="Anthouard V."/>
            <person name="Artiguenave F."/>
            <person name="Aury J.M."/>
            <person name="Badger J.H."/>
            <person name="Beszteri B."/>
            <person name="Billiau K."/>
            <person name="Bonnet E."/>
            <person name="Bothwell J.H."/>
            <person name="Bowler C."/>
            <person name="Boyen C."/>
            <person name="Brownlee C."/>
            <person name="Carrano C.J."/>
            <person name="Charrier B."/>
            <person name="Cho G.Y."/>
            <person name="Coelho S.M."/>
            <person name="Collen J."/>
            <person name="Corre E."/>
            <person name="Da Silva C."/>
            <person name="Delage L."/>
            <person name="Delaroque N."/>
            <person name="Dittami S.M."/>
            <person name="Doulbeau S."/>
            <person name="Elias M."/>
            <person name="Farnham G."/>
            <person name="Gachon C.M."/>
            <person name="Gschloessl B."/>
            <person name="Heesch S."/>
            <person name="Jabbari K."/>
            <person name="Jubin C."/>
            <person name="Kawai H."/>
            <person name="Kimura K."/>
            <person name="Kloareg B."/>
            <person name="Kupper F.C."/>
            <person name="Lang D."/>
            <person name="Le Bail A."/>
            <person name="Leblanc C."/>
            <person name="Lerouge P."/>
            <person name="Lohr M."/>
            <person name="Lopez P.J."/>
            <person name="Martens C."/>
            <person name="Maumus F."/>
            <person name="Michel G."/>
            <person name="Miranda-Saavedra D."/>
            <person name="Morales J."/>
            <person name="Moreau H."/>
            <person name="Motomura T."/>
            <person name="Nagasato C."/>
            <person name="Napoli C.A."/>
            <person name="Nelson D.R."/>
            <person name="Nyvall-Collen P."/>
            <person name="Peters A.F."/>
            <person name="Pommier C."/>
            <person name="Potin P."/>
            <person name="Poulain J."/>
            <person name="Quesneville H."/>
            <person name="Read B."/>
            <person name="Rensing S.A."/>
            <person name="Ritter A."/>
            <person name="Rousvoal S."/>
            <person name="Samanta M."/>
            <person name="Samson G."/>
            <person name="Schroeder D.C."/>
            <person name="Segurens B."/>
            <person name="Strittmatter M."/>
            <person name="Tonon T."/>
            <person name="Tregear J.W."/>
            <person name="Valentin K."/>
            <person name="von Dassow P."/>
            <person name="Yamagishi T."/>
            <person name="Van de Peer Y."/>
            <person name="Wincker P."/>
        </authorList>
    </citation>
    <scope>NUCLEOTIDE SEQUENCE [LARGE SCALE GENOMIC DNA]</scope>
    <source>
        <strain evidence="4">Ec32 / CCAP1310/4</strain>
    </source>
</reference>
<evidence type="ECO:0000256" key="1">
    <source>
        <dbReference type="SAM" id="MobiDB-lite"/>
    </source>
</evidence>
<evidence type="ECO:0000313" key="4">
    <source>
        <dbReference type="Proteomes" id="UP000002630"/>
    </source>
</evidence>
<dbReference type="Pfam" id="PF00778">
    <property type="entry name" value="DIX"/>
    <property type="match status" value="1"/>
</dbReference>
<evidence type="ECO:0000259" key="2">
    <source>
        <dbReference type="Pfam" id="PF00778"/>
    </source>
</evidence>
<dbReference type="InterPro" id="IPR001158">
    <property type="entry name" value="DIX"/>
</dbReference>
<dbReference type="OMA" id="QSTHTEC"/>
<dbReference type="PANTHER" id="PTHR42509">
    <property type="entry name" value="DIX DOMAIN-CONTAINING PROTEIN"/>
    <property type="match status" value="1"/>
</dbReference>